<organism evidence="2 3">
    <name type="scientific">Bacillus songklensis</name>
    <dbReference type="NCBI Taxonomy" id="1069116"/>
    <lineage>
        <taxon>Bacteria</taxon>
        <taxon>Bacillati</taxon>
        <taxon>Bacillota</taxon>
        <taxon>Bacilli</taxon>
        <taxon>Bacillales</taxon>
        <taxon>Bacillaceae</taxon>
        <taxon>Bacillus</taxon>
    </lineage>
</organism>
<dbReference type="InterPro" id="IPR011330">
    <property type="entry name" value="Glyco_hydro/deAcase_b/a-brl"/>
</dbReference>
<dbReference type="PANTHER" id="PTHR10587">
    <property type="entry name" value="GLYCOSYL TRANSFERASE-RELATED"/>
    <property type="match status" value="1"/>
</dbReference>
<dbReference type="Proteomes" id="UP001595752">
    <property type="component" value="Unassembled WGS sequence"/>
</dbReference>
<dbReference type="EC" id="3.-.-.-" evidence="2"/>
<keyword evidence="3" id="KW-1185">Reference proteome</keyword>
<dbReference type="CDD" id="cd10917">
    <property type="entry name" value="CE4_NodB_like_6s_7s"/>
    <property type="match status" value="1"/>
</dbReference>
<dbReference type="Pfam" id="PF01522">
    <property type="entry name" value="Polysacc_deac_1"/>
    <property type="match status" value="1"/>
</dbReference>
<reference evidence="3" key="1">
    <citation type="journal article" date="2019" name="Int. J. Syst. Evol. Microbiol.">
        <title>The Global Catalogue of Microorganisms (GCM) 10K type strain sequencing project: providing services to taxonomists for standard genome sequencing and annotation.</title>
        <authorList>
            <consortium name="The Broad Institute Genomics Platform"/>
            <consortium name="The Broad Institute Genome Sequencing Center for Infectious Disease"/>
            <person name="Wu L."/>
            <person name="Ma J."/>
        </authorList>
    </citation>
    <scope>NUCLEOTIDE SEQUENCE [LARGE SCALE GENOMIC DNA]</scope>
    <source>
        <strain evidence="3">CCUG 61889</strain>
    </source>
</reference>
<proteinExistence type="predicted"/>
<dbReference type="Gene3D" id="3.20.20.370">
    <property type="entry name" value="Glycoside hydrolase/deacetylase"/>
    <property type="match status" value="1"/>
</dbReference>
<comment type="caution">
    <text evidence="2">The sequence shown here is derived from an EMBL/GenBank/DDBJ whole genome shotgun (WGS) entry which is preliminary data.</text>
</comment>
<protein>
    <submittedName>
        <fullName evidence="2">Polysaccharide deacetylase family protein</fullName>
        <ecNumber evidence="2">3.-.-.-</ecNumber>
    </submittedName>
</protein>
<dbReference type="GO" id="GO:0016787">
    <property type="term" value="F:hydrolase activity"/>
    <property type="evidence" value="ECO:0007669"/>
    <property type="project" value="UniProtKB-KW"/>
</dbReference>
<evidence type="ECO:0000313" key="3">
    <source>
        <dbReference type="Proteomes" id="UP001595752"/>
    </source>
</evidence>
<keyword evidence="2" id="KW-0378">Hydrolase</keyword>
<dbReference type="EMBL" id="JBHRZT010000067">
    <property type="protein sequence ID" value="MFC3884825.1"/>
    <property type="molecule type" value="Genomic_DNA"/>
</dbReference>
<dbReference type="InterPro" id="IPR050248">
    <property type="entry name" value="Polysacc_deacetylase_ArnD"/>
</dbReference>
<dbReference type="SUPFAM" id="SSF88713">
    <property type="entry name" value="Glycoside hydrolase/deacetylase"/>
    <property type="match status" value="1"/>
</dbReference>
<dbReference type="RefSeq" id="WP_377916662.1">
    <property type="nucleotide sequence ID" value="NZ_JBHRZT010000067.1"/>
</dbReference>
<sequence length="227" mass="26384">MGFNNLHPIEYVNTPNKYVALTFDDGPDPIYTDKILDILGKYNAKATFFMVGKHVDLHYTVAKKVKLSGHEIGNHTFNHPNLKEINRKEIRRELKLTDKILKRLTKNKCNLFRPPFGSYHDEALKIADKMGYKTILWTKSLDTRDWKKNRSWAQIYALVIDNIKPGSIVLFHDSSNNGNGDRSETVTALEKIIIQLTKENYQFVTVSELLEKQKQKQKKKRPITRLL</sequence>
<gene>
    <name evidence="2" type="ORF">ACFOU2_15675</name>
</gene>
<name>A0ABV8B4N1_9BACI</name>
<evidence type="ECO:0000313" key="2">
    <source>
        <dbReference type="EMBL" id="MFC3884825.1"/>
    </source>
</evidence>
<evidence type="ECO:0000259" key="1">
    <source>
        <dbReference type="PROSITE" id="PS51677"/>
    </source>
</evidence>
<accession>A0ABV8B4N1</accession>
<dbReference type="PROSITE" id="PS51677">
    <property type="entry name" value="NODB"/>
    <property type="match status" value="1"/>
</dbReference>
<feature type="domain" description="NodB homology" evidence="1">
    <location>
        <begin position="17"/>
        <end position="204"/>
    </location>
</feature>
<dbReference type="InterPro" id="IPR002509">
    <property type="entry name" value="NODB_dom"/>
</dbReference>